<evidence type="ECO:0000259" key="3">
    <source>
        <dbReference type="PROSITE" id="PS50041"/>
    </source>
</evidence>
<dbReference type="InterPro" id="IPR050111">
    <property type="entry name" value="C-type_lectin/snaclec_domain"/>
</dbReference>
<dbReference type="PROSITE" id="PS50041">
    <property type="entry name" value="C_TYPE_LECTIN_2"/>
    <property type="match status" value="2"/>
</dbReference>
<feature type="region of interest" description="Disordered" evidence="1">
    <location>
        <begin position="306"/>
        <end position="356"/>
    </location>
</feature>
<dbReference type="Pfam" id="PF00059">
    <property type="entry name" value="Lectin_C"/>
    <property type="match status" value="2"/>
</dbReference>
<feature type="signal peptide" evidence="2">
    <location>
        <begin position="1"/>
        <end position="22"/>
    </location>
</feature>
<name>A0AAV6TVF0_9ARAC</name>
<dbReference type="Gene3D" id="3.10.100.10">
    <property type="entry name" value="Mannose-Binding Protein A, subunit A"/>
    <property type="match status" value="3"/>
</dbReference>
<dbReference type="CDD" id="cd00037">
    <property type="entry name" value="CLECT"/>
    <property type="match status" value="2"/>
</dbReference>
<keyword evidence="5" id="KW-1185">Reference proteome</keyword>
<protein>
    <recommendedName>
        <fullName evidence="3">C-type lectin domain-containing protein</fullName>
    </recommendedName>
</protein>
<feature type="chain" id="PRO_5043361239" description="C-type lectin domain-containing protein" evidence="2">
    <location>
        <begin position="23"/>
        <end position="620"/>
    </location>
</feature>
<dbReference type="AlphaFoldDB" id="A0AAV6TVF0"/>
<evidence type="ECO:0000313" key="5">
    <source>
        <dbReference type="Proteomes" id="UP000827092"/>
    </source>
</evidence>
<dbReference type="EMBL" id="JAFNEN010001006">
    <property type="protein sequence ID" value="KAG8175430.1"/>
    <property type="molecule type" value="Genomic_DNA"/>
</dbReference>
<dbReference type="SUPFAM" id="SSF56436">
    <property type="entry name" value="C-type lectin-like"/>
    <property type="match status" value="3"/>
</dbReference>
<organism evidence="4 5">
    <name type="scientific">Oedothorax gibbosus</name>
    <dbReference type="NCBI Taxonomy" id="931172"/>
    <lineage>
        <taxon>Eukaryota</taxon>
        <taxon>Metazoa</taxon>
        <taxon>Ecdysozoa</taxon>
        <taxon>Arthropoda</taxon>
        <taxon>Chelicerata</taxon>
        <taxon>Arachnida</taxon>
        <taxon>Araneae</taxon>
        <taxon>Araneomorphae</taxon>
        <taxon>Entelegynae</taxon>
        <taxon>Araneoidea</taxon>
        <taxon>Linyphiidae</taxon>
        <taxon>Erigoninae</taxon>
        <taxon>Oedothorax</taxon>
    </lineage>
</organism>
<feature type="domain" description="C-type lectin" evidence="3">
    <location>
        <begin position="518"/>
        <end position="615"/>
    </location>
</feature>
<gene>
    <name evidence="4" type="ORF">JTE90_002860</name>
</gene>
<evidence type="ECO:0000256" key="1">
    <source>
        <dbReference type="SAM" id="MobiDB-lite"/>
    </source>
</evidence>
<evidence type="ECO:0000256" key="2">
    <source>
        <dbReference type="SAM" id="SignalP"/>
    </source>
</evidence>
<proteinExistence type="predicted"/>
<accession>A0AAV6TVF0</accession>
<dbReference type="InterPro" id="IPR001304">
    <property type="entry name" value="C-type_lectin-like"/>
</dbReference>
<evidence type="ECO:0000313" key="4">
    <source>
        <dbReference type="EMBL" id="KAG8175430.1"/>
    </source>
</evidence>
<comment type="caution">
    <text evidence="4">The sequence shown here is derived from an EMBL/GenBank/DDBJ whole genome shotgun (WGS) entry which is preliminary data.</text>
</comment>
<feature type="compositionally biased region" description="Polar residues" evidence="1">
    <location>
        <begin position="306"/>
        <end position="355"/>
    </location>
</feature>
<dbReference type="InterPro" id="IPR016186">
    <property type="entry name" value="C-type_lectin-like/link_sf"/>
</dbReference>
<reference evidence="4 5" key="1">
    <citation type="journal article" date="2022" name="Nat. Ecol. Evol.">
        <title>A masculinizing supergene underlies an exaggerated male reproductive morph in a spider.</title>
        <authorList>
            <person name="Hendrickx F."/>
            <person name="De Corte Z."/>
            <person name="Sonet G."/>
            <person name="Van Belleghem S.M."/>
            <person name="Kostlbacher S."/>
            <person name="Vangestel C."/>
        </authorList>
    </citation>
    <scope>NUCLEOTIDE SEQUENCE [LARGE SCALE GENOMIC DNA]</scope>
    <source>
        <strain evidence="4">W744_W776</strain>
    </source>
</reference>
<feature type="domain" description="C-type lectin" evidence="3">
    <location>
        <begin position="368"/>
        <end position="487"/>
    </location>
</feature>
<dbReference type="PANTHER" id="PTHR22803">
    <property type="entry name" value="MANNOSE, PHOSPHOLIPASE, LECTIN RECEPTOR RELATED"/>
    <property type="match status" value="1"/>
</dbReference>
<sequence length="620" mass="70722">MRWITVALLLLIGCAVLHQVECCTKGWLAFENQCILIARRPLLVYWGAVMQCYARNSLVVAVSSESMRKFLEIHTSSDSPKKFWVNLESEEPTGLLPSMPEECHYFEDGVVKTIDCDERYFFAAKICSRPKPTHDPIENCLQSSTQHSFIGEWTGRCVFRTPAASAYEDARSNCAGHGGRFLTLPEVIQDGLNDYNKHHVMMNDGLKYWTDLKTNGTSIDPIWDLYIQRNATNFVRGTGECVTVSYRFNNTQNVILLHQTECNDHAYAMCSTEYSGTTLATTLHAYSTTMHQPYSTQATTNEHYSTRVTADQPHSSQSTTHQPDSRQSTTQQPVSPMVTSQQSDSPLHRTTQGEATGSCPIGHNWKVYKGNCFWETSFETSRMSWDDARIHCQAYGGDLASFHSKEEEMIGLSFQYGSHPHPYWTGLRLNRDTETYIWSDDSPLDYQNWAPGHPNHKDKQLECVSFDAQAKHWISTLCGMLSWFVCKVPKRINAPIPVIPKVTPVPRCDETTPNQFYFEDYCYSFVGTPHTWHRAEEYCENQGSKLVSIHSVEEIGFLLRIVYDAKSAIGNRIWIGLNSLRNGVLRWTDHSPVDFTFWNENEPNNMGNTEKCCSMLRRNC</sequence>
<dbReference type="Proteomes" id="UP000827092">
    <property type="component" value="Unassembled WGS sequence"/>
</dbReference>
<keyword evidence="2" id="KW-0732">Signal</keyword>
<dbReference type="InterPro" id="IPR016187">
    <property type="entry name" value="CTDL_fold"/>
</dbReference>
<dbReference type="SMART" id="SM00034">
    <property type="entry name" value="CLECT"/>
    <property type="match status" value="4"/>
</dbReference>